<dbReference type="EMBL" id="OB661035">
    <property type="protein sequence ID" value="CAD7227098.1"/>
    <property type="molecule type" value="Genomic_DNA"/>
</dbReference>
<keyword evidence="3" id="KW-1133">Transmembrane helix</keyword>
<protein>
    <recommendedName>
        <fullName evidence="5">Receptor ligand binding region domain-containing protein</fullName>
    </recommendedName>
</protein>
<dbReference type="GO" id="GO:0016020">
    <property type="term" value="C:membrane"/>
    <property type="evidence" value="ECO:0007669"/>
    <property type="project" value="UniProtKB-SubCell"/>
</dbReference>
<dbReference type="InterPro" id="IPR001828">
    <property type="entry name" value="ANF_lig-bd_rcpt"/>
</dbReference>
<feature type="domain" description="Receptor ligand binding region" evidence="5">
    <location>
        <begin position="26"/>
        <end position="85"/>
    </location>
</feature>
<dbReference type="OrthoDB" id="5984008at2759"/>
<keyword evidence="2" id="KW-0812">Transmembrane</keyword>
<gene>
    <name evidence="6" type="ORF">CTOB1V02_LOCUS5007</name>
</gene>
<name>A0A7R8W9Z3_9CRUS</name>
<dbReference type="SUPFAM" id="SSF53822">
    <property type="entry name" value="Periplasmic binding protein-like I"/>
    <property type="match status" value="1"/>
</dbReference>
<dbReference type="InterPro" id="IPR028082">
    <property type="entry name" value="Peripla_BP_I"/>
</dbReference>
<evidence type="ECO:0000313" key="6">
    <source>
        <dbReference type="EMBL" id="CAD7227098.1"/>
    </source>
</evidence>
<evidence type="ECO:0000259" key="5">
    <source>
        <dbReference type="Pfam" id="PF01094"/>
    </source>
</evidence>
<accession>A0A7R8W9Z3</accession>
<evidence type="ECO:0000256" key="1">
    <source>
        <dbReference type="ARBA" id="ARBA00004370"/>
    </source>
</evidence>
<proteinExistence type="predicted"/>
<organism evidence="6">
    <name type="scientific">Cyprideis torosa</name>
    <dbReference type="NCBI Taxonomy" id="163714"/>
    <lineage>
        <taxon>Eukaryota</taxon>
        <taxon>Metazoa</taxon>
        <taxon>Ecdysozoa</taxon>
        <taxon>Arthropoda</taxon>
        <taxon>Crustacea</taxon>
        <taxon>Oligostraca</taxon>
        <taxon>Ostracoda</taxon>
        <taxon>Podocopa</taxon>
        <taxon>Podocopida</taxon>
        <taxon>Cytherocopina</taxon>
        <taxon>Cytheroidea</taxon>
        <taxon>Cytherideidae</taxon>
        <taxon>Cyprideis</taxon>
    </lineage>
</organism>
<sequence length="150" mass="16456">MSLLGEVVVNPGSPEKLRHGLASLPTEARILFLYCSREEARMVLKEAAVQGLVGANYVWIATRNVIGNMMDAPDEFPTGMLGIHFDTSTSSLIVSISRAVQLFATGLQMYTEDMNSTEITTQALKEAFYPSLSCEASNMKKWTGGSRLFK</sequence>
<keyword evidence="4" id="KW-0472">Membrane</keyword>
<comment type="subcellular location">
    <subcellularLocation>
        <location evidence="1">Membrane</location>
    </subcellularLocation>
</comment>
<dbReference type="Pfam" id="PF01094">
    <property type="entry name" value="ANF_receptor"/>
    <property type="match status" value="1"/>
</dbReference>
<dbReference type="AlphaFoldDB" id="A0A7R8W9Z3"/>
<reference evidence="6" key="1">
    <citation type="submission" date="2020-11" db="EMBL/GenBank/DDBJ databases">
        <authorList>
            <person name="Tran Van P."/>
        </authorList>
    </citation>
    <scope>NUCLEOTIDE SEQUENCE</scope>
</reference>
<evidence type="ECO:0000256" key="4">
    <source>
        <dbReference type="ARBA" id="ARBA00023136"/>
    </source>
</evidence>
<dbReference type="Gene3D" id="3.40.50.2300">
    <property type="match status" value="2"/>
</dbReference>
<evidence type="ECO:0000256" key="3">
    <source>
        <dbReference type="ARBA" id="ARBA00022989"/>
    </source>
</evidence>
<evidence type="ECO:0000256" key="2">
    <source>
        <dbReference type="ARBA" id="ARBA00022692"/>
    </source>
</evidence>